<evidence type="ECO:0000313" key="3">
    <source>
        <dbReference type="Proteomes" id="UP000281549"/>
    </source>
</evidence>
<dbReference type="Proteomes" id="UP000281549">
    <property type="component" value="Unassembled WGS sequence"/>
</dbReference>
<evidence type="ECO:0000256" key="1">
    <source>
        <dbReference type="SAM" id="Phobius"/>
    </source>
</evidence>
<protein>
    <submittedName>
        <fullName evidence="2">Uncharacterized protein</fullName>
    </submittedName>
</protein>
<organism evidence="2 3">
    <name type="scientific">Rozella allomycis (strain CSF55)</name>
    <dbReference type="NCBI Taxonomy" id="988480"/>
    <lineage>
        <taxon>Eukaryota</taxon>
        <taxon>Fungi</taxon>
        <taxon>Fungi incertae sedis</taxon>
        <taxon>Cryptomycota</taxon>
        <taxon>Cryptomycota incertae sedis</taxon>
        <taxon>Rozella</taxon>
    </lineage>
</organism>
<keyword evidence="1" id="KW-0812">Transmembrane</keyword>
<keyword evidence="1" id="KW-1133">Transmembrane helix</keyword>
<feature type="transmembrane region" description="Helical" evidence="1">
    <location>
        <begin position="78"/>
        <end position="99"/>
    </location>
</feature>
<dbReference type="AlphaFoldDB" id="A0A4P9YJN7"/>
<dbReference type="Pfam" id="PF15159">
    <property type="entry name" value="PIG-Y"/>
    <property type="match status" value="1"/>
</dbReference>
<dbReference type="PANTHER" id="PTHR36485">
    <property type="entry name" value="OS01G0939000 PROTEIN"/>
    <property type="match status" value="1"/>
</dbReference>
<gene>
    <name evidence="2" type="ORF">ROZALSC1DRAFT_14467</name>
</gene>
<evidence type="ECO:0000313" key="2">
    <source>
        <dbReference type="EMBL" id="RKP19061.1"/>
    </source>
</evidence>
<accession>A0A4P9YJN7</accession>
<dbReference type="PANTHER" id="PTHR36485:SF1">
    <property type="entry name" value="TRANSMEMBRANE PROTEIN"/>
    <property type="match status" value="1"/>
</dbReference>
<dbReference type="InterPro" id="IPR029164">
    <property type="entry name" value="PIG-Y"/>
</dbReference>
<sequence length="115" mass="13673">MPRFNSKDHYRKSTLQVDPNSYDVTPFSGIILLVFAFLFFAVSCYSILASKFLPDSGIKVLDCRYKLKWIDYIKYDQYYCLVLPMIIPVFLIFVFWNWLGIKLYTNIIRFKILST</sequence>
<proteinExistence type="predicted"/>
<feature type="transmembrane region" description="Helical" evidence="1">
    <location>
        <begin position="27"/>
        <end position="48"/>
    </location>
</feature>
<reference evidence="3" key="1">
    <citation type="journal article" date="2018" name="Nat. Microbiol.">
        <title>Leveraging single-cell genomics to expand the fungal tree of life.</title>
        <authorList>
            <person name="Ahrendt S.R."/>
            <person name="Quandt C.A."/>
            <person name="Ciobanu D."/>
            <person name="Clum A."/>
            <person name="Salamov A."/>
            <person name="Andreopoulos B."/>
            <person name="Cheng J.F."/>
            <person name="Woyke T."/>
            <person name="Pelin A."/>
            <person name="Henrissat B."/>
            <person name="Reynolds N.K."/>
            <person name="Benny G.L."/>
            <person name="Smith M.E."/>
            <person name="James T.Y."/>
            <person name="Grigoriev I.V."/>
        </authorList>
    </citation>
    <scope>NUCLEOTIDE SEQUENCE [LARGE SCALE GENOMIC DNA]</scope>
    <source>
        <strain evidence="3">CSF55</strain>
    </source>
</reference>
<dbReference type="EMBL" id="ML005305">
    <property type="protein sequence ID" value="RKP19061.1"/>
    <property type="molecule type" value="Genomic_DNA"/>
</dbReference>
<keyword evidence="1" id="KW-0472">Membrane</keyword>
<name>A0A4P9YJN7_ROZAC</name>